<comment type="caution">
    <text evidence="1">The sequence shown here is derived from an EMBL/GenBank/DDBJ whole genome shotgun (WGS) entry which is preliminary data.</text>
</comment>
<dbReference type="Proteomes" id="UP000811282">
    <property type="component" value="Unassembled WGS sequence"/>
</dbReference>
<gene>
    <name evidence="1" type="ORF">JZM24_04915</name>
</gene>
<keyword evidence="2" id="KW-1185">Reference proteome</keyword>
<organism evidence="1 2">
    <name type="scientific">Candidatus Sodalis endolongispinus</name>
    <dbReference type="NCBI Taxonomy" id="2812662"/>
    <lineage>
        <taxon>Bacteria</taxon>
        <taxon>Pseudomonadati</taxon>
        <taxon>Pseudomonadota</taxon>
        <taxon>Gammaproteobacteria</taxon>
        <taxon>Enterobacterales</taxon>
        <taxon>Bruguierivoracaceae</taxon>
        <taxon>Sodalis</taxon>
    </lineage>
</organism>
<evidence type="ECO:0000313" key="1">
    <source>
        <dbReference type="EMBL" id="MBT9431651.1"/>
    </source>
</evidence>
<sequence>MAIKPSQLHHADLLAYLASLLEAAQLLVNFNEGYQLALEIIDFVQQVAKEAANEDEQF</sequence>
<dbReference type="RefSeq" id="WP_215668826.1">
    <property type="nucleotide sequence ID" value="NZ_JAFJYC010000001.1"/>
</dbReference>
<proteinExistence type="predicted"/>
<evidence type="ECO:0008006" key="3">
    <source>
        <dbReference type="Google" id="ProtNLM"/>
    </source>
</evidence>
<dbReference type="EMBL" id="JAFJYC010000001">
    <property type="protein sequence ID" value="MBT9431651.1"/>
    <property type="molecule type" value="Genomic_DNA"/>
</dbReference>
<accession>A0ABS5YC25</accession>
<name>A0ABS5YC25_9GAMM</name>
<evidence type="ECO:0000313" key="2">
    <source>
        <dbReference type="Proteomes" id="UP000811282"/>
    </source>
</evidence>
<reference evidence="1 2" key="1">
    <citation type="journal article" date="2021" name="Genome Biol. Evol.">
        <title>The evolution of interdependence in a four-way mealybug symbiosis.</title>
        <authorList>
            <person name="Garber A.I."/>
            <person name="Kupper M."/>
            <person name="Laetsch D.R."/>
            <person name="Weldon S.R."/>
            <person name="Ladinsky M.S."/>
            <person name="Bjorkman P.J."/>
            <person name="McCutcheon J.P."/>
        </authorList>
    </citation>
    <scope>NUCLEOTIDE SEQUENCE [LARGE SCALE GENOMIC DNA]</scope>
    <source>
        <strain evidence="1">SOD</strain>
    </source>
</reference>
<protein>
    <recommendedName>
        <fullName evidence="3">Prophage protein</fullName>
    </recommendedName>
</protein>